<gene>
    <name evidence="1" type="ORF">M6B38_409045</name>
</gene>
<keyword evidence="2" id="KW-1185">Reference proteome</keyword>
<evidence type="ECO:0000313" key="1">
    <source>
        <dbReference type="EMBL" id="KAJ6817763.1"/>
    </source>
</evidence>
<accession>A0AAX6FN74</accession>
<comment type="caution">
    <text evidence="1">The sequence shown here is derived from an EMBL/GenBank/DDBJ whole genome shotgun (WGS) entry which is preliminary data.</text>
</comment>
<sequence>MPYNILPLDAPSLPMLLVSFMEPKRVLSDGLGRSTGFVLAGTH</sequence>
<name>A0AAX6FN74_IRIPA</name>
<dbReference type="EMBL" id="JANAVB010027598">
    <property type="protein sequence ID" value="KAJ6817763.1"/>
    <property type="molecule type" value="Genomic_DNA"/>
</dbReference>
<proteinExistence type="predicted"/>
<dbReference type="Proteomes" id="UP001140949">
    <property type="component" value="Unassembled WGS sequence"/>
</dbReference>
<dbReference type="AlphaFoldDB" id="A0AAX6FN74"/>
<protein>
    <submittedName>
        <fullName evidence="1">Callose synthase 10-like</fullName>
    </submittedName>
</protein>
<reference evidence="1" key="2">
    <citation type="submission" date="2023-04" db="EMBL/GenBank/DDBJ databases">
        <authorList>
            <person name="Bruccoleri R.E."/>
            <person name="Oakeley E.J."/>
            <person name="Faust A.-M."/>
            <person name="Dessus-Babus S."/>
            <person name="Altorfer M."/>
            <person name="Burckhardt D."/>
            <person name="Oertli M."/>
            <person name="Naumann U."/>
            <person name="Petersen F."/>
            <person name="Wong J."/>
        </authorList>
    </citation>
    <scope>NUCLEOTIDE SEQUENCE</scope>
    <source>
        <strain evidence="1">GSM-AAB239-AS_SAM_17_03QT</strain>
        <tissue evidence="1">Leaf</tissue>
    </source>
</reference>
<evidence type="ECO:0000313" key="2">
    <source>
        <dbReference type="Proteomes" id="UP001140949"/>
    </source>
</evidence>
<reference evidence="1" key="1">
    <citation type="journal article" date="2023" name="GigaByte">
        <title>Genome assembly of the bearded iris, Iris pallida Lam.</title>
        <authorList>
            <person name="Bruccoleri R.E."/>
            <person name="Oakeley E.J."/>
            <person name="Faust A.M.E."/>
            <person name="Altorfer M."/>
            <person name="Dessus-Babus S."/>
            <person name="Burckhardt D."/>
            <person name="Oertli M."/>
            <person name="Naumann U."/>
            <person name="Petersen F."/>
            <person name="Wong J."/>
        </authorList>
    </citation>
    <scope>NUCLEOTIDE SEQUENCE</scope>
    <source>
        <strain evidence="1">GSM-AAB239-AS_SAM_17_03QT</strain>
    </source>
</reference>
<organism evidence="1 2">
    <name type="scientific">Iris pallida</name>
    <name type="common">Sweet iris</name>
    <dbReference type="NCBI Taxonomy" id="29817"/>
    <lineage>
        <taxon>Eukaryota</taxon>
        <taxon>Viridiplantae</taxon>
        <taxon>Streptophyta</taxon>
        <taxon>Embryophyta</taxon>
        <taxon>Tracheophyta</taxon>
        <taxon>Spermatophyta</taxon>
        <taxon>Magnoliopsida</taxon>
        <taxon>Liliopsida</taxon>
        <taxon>Asparagales</taxon>
        <taxon>Iridaceae</taxon>
        <taxon>Iridoideae</taxon>
        <taxon>Irideae</taxon>
        <taxon>Iris</taxon>
    </lineage>
</organism>